<reference evidence="3" key="3">
    <citation type="submission" date="2018-08" db="UniProtKB">
        <authorList>
            <consortium name="EnsemblPlants"/>
        </authorList>
    </citation>
    <scope>IDENTIFICATION</scope>
    <source>
        <strain evidence="3">cv. Bd21</strain>
    </source>
</reference>
<dbReference type="InParanoid" id="A0A0Q3RCK0"/>
<feature type="transmembrane region" description="Helical" evidence="1">
    <location>
        <begin position="77"/>
        <end position="95"/>
    </location>
</feature>
<dbReference type="Gramene" id="KQK10866">
    <property type="protein sequence ID" value="KQK10866"/>
    <property type="gene ID" value="BRADI_2g56703v3"/>
</dbReference>
<reference evidence="2" key="2">
    <citation type="submission" date="2017-06" db="EMBL/GenBank/DDBJ databases">
        <title>WGS assembly of Brachypodium distachyon.</title>
        <authorList>
            <consortium name="The International Brachypodium Initiative"/>
            <person name="Lucas S."/>
            <person name="Harmon-Smith M."/>
            <person name="Lail K."/>
            <person name="Tice H."/>
            <person name="Grimwood J."/>
            <person name="Bruce D."/>
            <person name="Barry K."/>
            <person name="Shu S."/>
            <person name="Lindquist E."/>
            <person name="Wang M."/>
            <person name="Pitluck S."/>
            <person name="Vogel J.P."/>
            <person name="Garvin D.F."/>
            <person name="Mockler T.C."/>
            <person name="Schmutz J."/>
            <person name="Rokhsar D."/>
            <person name="Bevan M.W."/>
        </authorList>
    </citation>
    <scope>NUCLEOTIDE SEQUENCE</scope>
    <source>
        <strain evidence="2">Bd21</strain>
    </source>
</reference>
<proteinExistence type="predicted"/>
<keyword evidence="1" id="KW-0812">Transmembrane</keyword>
<name>A0A0Q3RCK0_BRADI</name>
<keyword evidence="1" id="KW-1133">Transmembrane helix</keyword>
<sequence>MRLIDRLISHPLPRATSKIRRERVPGKSLEKRTGTFVLDASSLDDRLCLAKLEDPFANSRYTILRGVDRRRTFSRSVLPVLPLMLISLFASALLLPQQIGTPSTVQLLVPTPTCISVL</sequence>
<dbReference type="AlphaFoldDB" id="A0A0Q3RCK0"/>
<dbReference type="EnsemblPlants" id="KQK10866">
    <property type="protein sequence ID" value="KQK10866"/>
    <property type="gene ID" value="BRADI_2g56703v3"/>
</dbReference>
<reference evidence="2 3" key="1">
    <citation type="journal article" date="2010" name="Nature">
        <title>Genome sequencing and analysis of the model grass Brachypodium distachyon.</title>
        <authorList>
            <consortium name="International Brachypodium Initiative"/>
        </authorList>
    </citation>
    <scope>NUCLEOTIDE SEQUENCE [LARGE SCALE GENOMIC DNA]</scope>
    <source>
        <strain evidence="2 3">Bd21</strain>
    </source>
</reference>
<dbReference type="EMBL" id="CM000881">
    <property type="protein sequence ID" value="KQK10866.1"/>
    <property type="molecule type" value="Genomic_DNA"/>
</dbReference>
<keyword evidence="1" id="KW-0472">Membrane</keyword>
<evidence type="ECO:0000313" key="2">
    <source>
        <dbReference type="EMBL" id="KQK10866.1"/>
    </source>
</evidence>
<organism evidence="2">
    <name type="scientific">Brachypodium distachyon</name>
    <name type="common">Purple false brome</name>
    <name type="synonym">Trachynia distachya</name>
    <dbReference type="NCBI Taxonomy" id="15368"/>
    <lineage>
        <taxon>Eukaryota</taxon>
        <taxon>Viridiplantae</taxon>
        <taxon>Streptophyta</taxon>
        <taxon>Embryophyta</taxon>
        <taxon>Tracheophyta</taxon>
        <taxon>Spermatophyta</taxon>
        <taxon>Magnoliopsida</taxon>
        <taxon>Liliopsida</taxon>
        <taxon>Poales</taxon>
        <taxon>Poaceae</taxon>
        <taxon>BOP clade</taxon>
        <taxon>Pooideae</taxon>
        <taxon>Stipodae</taxon>
        <taxon>Brachypodieae</taxon>
        <taxon>Brachypodium</taxon>
    </lineage>
</organism>
<protein>
    <submittedName>
        <fullName evidence="2 3">Uncharacterized protein</fullName>
    </submittedName>
</protein>
<evidence type="ECO:0000313" key="3">
    <source>
        <dbReference type="EnsemblPlants" id="KQK10866"/>
    </source>
</evidence>
<accession>A0A0Q3RCK0</accession>
<dbReference type="Proteomes" id="UP000008810">
    <property type="component" value="Chromosome 2"/>
</dbReference>
<evidence type="ECO:0000313" key="4">
    <source>
        <dbReference type="Proteomes" id="UP000008810"/>
    </source>
</evidence>
<evidence type="ECO:0000256" key="1">
    <source>
        <dbReference type="SAM" id="Phobius"/>
    </source>
</evidence>
<gene>
    <name evidence="2" type="ORF">BRADI_2g56703v3</name>
</gene>
<keyword evidence="4" id="KW-1185">Reference proteome</keyword>